<dbReference type="CDD" id="cd00801">
    <property type="entry name" value="INT_P4_C"/>
    <property type="match status" value="1"/>
</dbReference>
<dbReference type="PANTHER" id="PTHR30629">
    <property type="entry name" value="PROPHAGE INTEGRASE"/>
    <property type="match status" value="1"/>
</dbReference>
<dbReference type="SUPFAM" id="SSF56349">
    <property type="entry name" value="DNA breaking-rejoining enzymes"/>
    <property type="match status" value="1"/>
</dbReference>
<sequence>MNITLSFNFAQKITKTGRYFDSGSGLHLWVKSPSKKYWIFRYMKLGKRQDMSLGVFPFISLSEARKGAMEARIKLAQGVNPIEDKRALKKDSLKEQTKFKDFAKSCIELKSPEWKNSKHGDQWTYTIEEFANPVIGDKPLNEITTEDILKILQPIWLNKTETASRLRGRLEWILASATTRKLREGINPAQWRAHLDTILPKPKKTNKTKHFKALHFSQVPTFISQLREREGISAIALEFAILTCARTGEVIGAKRSEVQDGVWTISGERMKAGKEHRVPLTTRTLELIEIGKYLDPDSPYLFSIEGKALSNMAMYSVAKRMGFDTTVHGFRSSFRDWVSELTDYPTELAEKALAHTIQNRVEAAYRRGDLLAKRLSLMEDWSDYCAQGSTTNVVALKTA</sequence>
<evidence type="ECO:0000313" key="6">
    <source>
        <dbReference type="EMBL" id="QKM60336.1"/>
    </source>
</evidence>
<reference evidence="6 7" key="1">
    <citation type="submission" date="2018-04" db="EMBL/GenBank/DDBJ databases">
        <title>Polynucleobacter sp. UK-Long2-W17 genome.</title>
        <authorList>
            <person name="Hahn M.W."/>
        </authorList>
    </citation>
    <scope>NUCLEOTIDE SEQUENCE [LARGE SCALE GENOMIC DNA]</scope>
    <source>
        <strain evidence="6 7">UK-Long2-W17</strain>
    </source>
</reference>
<evidence type="ECO:0000259" key="5">
    <source>
        <dbReference type="PROSITE" id="PS51898"/>
    </source>
</evidence>
<proteinExistence type="inferred from homology"/>
<evidence type="ECO:0000256" key="2">
    <source>
        <dbReference type="ARBA" id="ARBA00022908"/>
    </source>
</evidence>
<dbReference type="RefSeq" id="WP_173960102.1">
    <property type="nucleotide sequence ID" value="NZ_CBCSCC010000002.1"/>
</dbReference>
<dbReference type="AlphaFoldDB" id="A0A6M9PR66"/>
<name>A0A6M9PR66_9BURK</name>
<gene>
    <name evidence="6" type="ORF">DN92_04355</name>
</gene>
<dbReference type="InterPro" id="IPR053876">
    <property type="entry name" value="Phage_int_M"/>
</dbReference>
<dbReference type="GO" id="GO:0003677">
    <property type="term" value="F:DNA binding"/>
    <property type="evidence" value="ECO:0007669"/>
    <property type="project" value="UniProtKB-KW"/>
</dbReference>
<dbReference type="Proteomes" id="UP000501090">
    <property type="component" value="Chromosome"/>
</dbReference>
<keyword evidence="7" id="KW-1185">Reference proteome</keyword>
<dbReference type="PROSITE" id="PS51898">
    <property type="entry name" value="TYR_RECOMBINASE"/>
    <property type="match status" value="1"/>
</dbReference>
<dbReference type="InterPro" id="IPR013762">
    <property type="entry name" value="Integrase-like_cat_sf"/>
</dbReference>
<keyword evidence="3" id="KW-0238">DNA-binding</keyword>
<dbReference type="Pfam" id="PF22022">
    <property type="entry name" value="Phage_int_M"/>
    <property type="match status" value="1"/>
</dbReference>
<dbReference type="Gene3D" id="1.10.150.130">
    <property type="match status" value="1"/>
</dbReference>
<dbReference type="Gene3D" id="3.30.160.390">
    <property type="entry name" value="Integrase, DNA-binding domain"/>
    <property type="match status" value="1"/>
</dbReference>
<dbReference type="InterPro" id="IPR002104">
    <property type="entry name" value="Integrase_catalytic"/>
</dbReference>
<evidence type="ECO:0000256" key="3">
    <source>
        <dbReference type="ARBA" id="ARBA00023125"/>
    </source>
</evidence>
<dbReference type="EMBL" id="CP028940">
    <property type="protein sequence ID" value="QKM60336.1"/>
    <property type="molecule type" value="Genomic_DNA"/>
</dbReference>
<dbReference type="PANTHER" id="PTHR30629:SF2">
    <property type="entry name" value="PROPHAGE INTEGRASE INTS-RELATED"/>
    <property type="match status" value="1"/>
</dbReference>
<evidence type="ECO:0000256" key="4">
    <source>
        <dbReference type="ARBA" id="ARBA00023172"/>
    </source>
</evidence>
<dbReference type="InterPro" id="IPR025166">
    <property type="entry name" value="Integrase_DNA_bind_dom"/>
</dbReference>
<keyword evidence="4" id="KW-0233">DNA recombination</keyword>
<evidence type="ECO:0000313" key="7">
    <source>
        <dbReference type="Proteomes" id="UP000501090"/>
    </source>
</evidence>
<dbReference type="KEGG" id="pard:DN92_04355"/>
<dbReference type="InterPro" id="IPR010998">
    <property type="entry name" value="Integrase_recombinase_N"/>
</dbReference>
<dbReference type="InterPro" id="IPR038488">
    <property type="entry name" value="Integrase_DNA-bd_sf"/>
</dbReference>
<dbReference type="Pfam" id="PF00589">
    <property type="entry name" value="Phage_integrase"/>
    <property type="match status" value="1"/>
</dbReference>
<dbReference type="InterPro" id="IPR050808">
    <property type="entry name" value="Phage_Integrase"/>
</dbReference>
<dbReference type="GO" id="GO:0015074">
    <property type="term" value="P:DNA integration"/>
    <property type="evidence" value="ECO:0007669"/>
    <property type="project" value="UniProtKB-KW"/>
</dbReference>
<accession>A0A6M9PR66</accession>
<dbReference type="Pfam" id="PF13356">
    <property type="entry name" value="Arm-DNA-bind_3"/>
    <property type="match status" value="1"/>
</dbReference>
<dbReference type="GO" id="GO:0006310">
    <property type="term" value="P:DNA recombination"/>
    <property type="evidence" value="ECO:0007669"/>
    <property type="project" value="UniProtKB-KW"/>
</dbReference>
<keyword evidence="2" id="KW-0229">DNA integration</keyword>
<dbReference type="Gene3D" id="1.10.443.10">
    <property type="entry name" value="Intergrase catalytic core"/>
    <property type="match status" value="1"/>
</dbReference>
<evidence type="ECO:0000256" key="1">
    <source>
        <dbReference type="ARBA" id="ARBA00008857"/>
    </source>
</evidence>
<protein>
    <submittedName>
        <fullName evidence="6">Integrase</fullName>
    </submittedName>
</protein>
<comment type="similarity">
    <text evidence="1">Belongs to the 'phage' integrase family.</text>
</comment>
<feature type="domain" description="Tyr recombinase" evidence="5">
    <location>
        <begin position="209"/>
        <end position="380"/>
    </location>
</feature>
<organism evidence="6 7">
    <name type="scientific">Polynucleobacter arcticus</name>
    <dbReference type="NCBI Taxonomy" id="1743165"/>
    <lineage>
        <taxon>Bacteria</taxon>
        <taxon>Pseudomonadati</taxon>
        <taxon>Pseudomonadota</taxon>
        <taxon>Betaproteobacteria</taxon>
        <taxon>Burkholderiales</taxon>
        <taxon>Burkholderiaceae</taxon>
        <taxon>Polynucleobacter</taxon>
    </lineage>
</organism>
<dbReference type="InterPro" id="IPR011010">
    <property type="entry name" value="DNA_brk_join_enz"/>
</dbReference>